<dbReference type="InterPro" id="IPR051132">
    <property type="entry name" value="3-5_Exonuclease_domain"/>
</dbReference>
<evidence type="ECO:0000313" key="14">
    <source>
        <dbReference type="Proteomes" id="UP000001593"/>
    </source>
</evidence>
<dbReference type="FunFam" id="3.30.420.10:FF:000104">
    <property type="entry name" value="Werner Syndrome-like exonuclease"/>
    <property type="match status" value="1"/>
</dbReference>
<evidence type="ECO:0000256" key="6">
    <source>
        <dbReference type="ARBA" id="ARBA00022842"/>
    </source>
</evidence>
<proteinExistence type="inferred from homology"/>
<evidence type="ECO:0000313" key="13">
    <source>
        <dbReference type="EMBL" id="EDO43578.1"/>
    </source>
</evidence>
<dbReference type="InterPro" id="IPR002562">
    <property type="entry name" value="3'-5'_exonuclease_dom"/>
</dbReference>
<evidence type="ECO:0000256" key="7">
    <source>
        <dbReference type="ARBA" id="ARBA00023242"/>
    </source>
</evidence>
<dbReference type="GO" id="GO:0005634">
    <property type="term" value="C:nucleus"/>
    <property type="evidence" value="ECO:0007669"/>
    <property type="project" value="UniProtKB-SubCell"/>
</dbReference>
<dbReference type="GO" id="GO:0003676">
    <property type="term" value="F:nucleic acid binding"/>
    <property type="evidence" value="ECO:0007669"/>
    <property type="project" value="InterPro"/>
</dbReference>
<dbReference type="SMART" id="SM00474">
    <property type="entry name" value="35EXOc"/>
    <property type="match status" value="1"/>
</dbReference>
<evidence type="ECO:0000259" key="12">
    <source>
        <dbReference type="SMART" id="SM00474"/>
    </source>
</evidence>
<dbReference type="InParanoid" id="A7RY54"/>
<comment type="function">
    <text evidence="11">Has exonuclease activity on both single-stranded and duplex templates bearing overhangs, but not blunt ended duplex DNA, and cleaves in a 3'-5' direction. Essential for the formation of DNA replication focal centers. Has an important role in maintaining genome stability.</text>
</comment>
<accession>A7RY54</accession>
<dbReference type="AlphaFoldDB" id="A7RY54"/>
<dbReference type="GO" id="GO:0008408">
    <property type="term" value="F:3'-5' exonuclease activity"/>
    <property type="evidence" value="ECO:0000318"/>
    <property type="project" value="GO_Central"/>
</dbReference>
<comment type="subcellular location">
    <subcellularLocation>
        <location evidence="1">Nucleus</location>
    </subcellularLocation>
</comment>
<evidence type="ECO:0000256" key="11">
    <source>
        <dbReference type="ARBA" id="ARBA00045901"/>
    </source>
</evidence>
<dbReference type="eggNOG" id="KOG4373">
    <property type="taxonomic scope" value="Eukaryota"/>
</dbReference>
<sequence>ACFFEVFSDSKLPLLQYRGMMSYSTHKDECNFICDQLISSDNKPVMGFDMEWRVAFASGGGSRKTSLIQLCSSESTCYLFQLSSMALLLKKPSQLNYTILEDETIVKVGVGINSDVDKISREYDVYPRGIVDLSALANTKLKSHENWSLSGLTMHLFKQQLNKDPAIRCSNCEAIPLTREQQLYAAMDAYVSTYITGVDGKQKL</sequence>
<keyword evidence="2" id="KW-0540">Nuclease</keyword>
<evidence type="ECO:0000256" key="8">
    <source>
        <dbReference type="ARBA" id="ARBA00037949"/>
    </source>
</evidence>
<dbReference type="PANTHER" id="PTHR13620">
    <property type="entry name" value="3-5 EXONUCLEASE"/>
    <property type="match status" value="1"/>
</dbReference>
<dbReference type="Proteomes" id="UP000001593">
    <property type="component" value="Unassembled WGS sequence"/>
</dbReference>
<evidence type="ECO:0000256" key="10">
    <source>
        <dbReference type="ARBA" id="ARBA00042761"/>
    </source>
</evidence>
<dbReference type="SUPFAM" id="SSF53098">
    <property type="entry name" value="Ribonuclease H-like"/>
    <property type="match status" value="1"/>
</dbReference>
<dbReference type="EMBL" id="DS469552">
    <property type="protein sequence ID" value="EDO43578.1"/>
    <property type="molecule type" value="Genomic_DNA"/>
</dbReference>
<feature type="non-terminal residue" evidence="13">
    <location>
        <position position="1"/>
    </location>
</feature>
<dbReference type="PANTHER" id="PTHR13620:SF109">
    <property type="entry name" value="3'-5' EXONUCLEASE"/>
    <property type="match status" value="1"/>
</dbReference>
<evidence type="ECO:0000256" key="2">
    <source>
        <dbReference type="ARBA" id="ARBA00022722"/>
    </source>
</evidence>
<evidence type="ECO:0000256" key="9">
    <source>
        <dbReference type="ARBA" id="ARBA00040531"/>
    </source>
</evidence>
<gene>
    <name evidence="13" type="ORF">NEMVEDRAFT_v1g97672</name>
</gene>
<dbReference type="CDD" id="cd06141">
    <property type="entry name" value="WRN_exo"/>
    <property type="match status" value="1"/>
</dbReference>
<dbReference type="HOGENOM" id="CLU_049674_1_1_1"/>
<evidence type="ECO:0000256" key="1">
    <source>
        <dbReference type="ARBA" id="ARBA00004123"/>
    </source>
</evidence>
<keyword evidence="5" id="KW-0269">Exonuclease</keyword>
<reference evidence="13 14" key="1">
    <citation type="journal article" date="2007" name="Science">
        <title>Sea anemone genome reveals ancestral eumetazoan gene repertoire and genomic organization.</title>
        <authorList>
            <person name="Putnam N.H."/>
            <person name="Srivastava M."/>
            <person name="Hellsten U."/>
            <person name="Dirks B."/>
            <person name="Chapman J."/>
            <person name="Salamov A."/>
            <person name="Terry A."/>
            <person name="Shapiro H."/>
            <person name="Lindquist E."/>
            <person name="Kapitonov V.V."/>
            <person name="Jurka J."/>
            <person name="Genikhovich G."/>
            <person name="Grigoriev I.V."/>
            <person name="Lucas S.M."/>
            <person name="Steele R.E."/>
            <person name="Finnerty J.R."/>
            <person name="Technau U."/>
            <person name="Martindale M.Q."/>
            <person name="Rokhsar D.S."/>
        </authorList>
    </citation>
    <scope>NUCLEOTIDE SEQUENCE [LARGE SCALE GENOMIC DNA]</scope>
    <source>
        <strain evidence="14">CH2 X CH6</strain>
    </source>
</reference>
<protein>
    <recommendedName>
        <fullName evidence="9">3'-5' exonuclease</fullName>
    </recommendedName>
    <alternativeName>
        <fullName evidence="10">Werner Syndrome-like exonuclease</fullName>
    </alternativeName>
</protein>
<dbReference type="InterPro" id="IPR012337">
    <property type="entry name" value="RNaseH-like_sf"/>
</dbReference>
<feature type="domain" description="3'-5' exonuclease" evidence="12">
    <location>
        <begin position="21"/>
        <end position="204"/>
    </location>
</feature>
<dbReference type="Gene3D" id="3.30.420.10">
    <property type="entry name" value="Ribonuclease H-like superfamily/Ribonuclease H"/>
    <property type="match status" value="1"/>
</dbReference>
<dbReference type="Pfam" id="PF01612">
    <property type="entry name" value="DNA_pol_A_exo1"/>
    <property type="match status" value="1"/>
</dbReference>
<dbReference type="GO" id="GO:0046872">
    <property type="term" value="F:metal ion binding"/>
    <property type="evidence" value="ECO:0007669"/>
    <property type="project" value="UniProtKB-KW"/>
</dbReference>
<evidence type="ECO:0000256" key="3">
    <source>
        <dbReference type="ARBA" id="ARBA00022723"/>
    </source>
</evidence>
<keyword evidence="6" id="KW-0460">Magnesium</keyword>
<keyword evidence="4" id="KW-0378">Hydrolase</keyword>
<dbReference type="InterPro" id="IPR036397">
    <property type="entry name" value="RNaseH_sf"/>
</dbReference>
<evidence type="ECO:0000256" key="4">
    <source>
        <dbReference type="ARBA" id="ARBA00022801"/>
    </source>
</evidence>
<dbReference type="STRING" id="45351.A7RY54"/>
<name>A7RY54_NEMVE</name>
<dbReference type="GO" id="GO:0006139">
    <property type="term" value="P:nucleobase-containing compound metabolic process"/>
    <property type="evidence" value="ECO:0007669"/>
    <property type="project" value="InterPro"/>
</dbReference>
<comment type="similarity">
    <text evidence="8">Belongs to the WRNexo family.</text>
</comment>
<keyword evidence="3" id="KW-0479">Metal-binding</keyword>
<organism evidence="13 14">
    <name type="scientific">Nematostella vectensis</name>
    <name type="common">Starlet sea anemone</name>
    <dbReference type="NCBI Taxonomy" id="45351"/>
    <lineage>
        <taxon>Eukaryota</taxon>
        <taxon>Metazoa</taxon>
        <taxon>Cnidaria</taxon>
        <taxon>Anthozoa</taxon>
        <taxon>Hexacorallia</taxon>
        <taxon>Actiniaria</taxon>
        <taxon>Edwardsiidae</taxon>
        <taxon>Nematostella</taxon>
    </lineage>
</organism>
<evidence type="ECO:0000256" key="5">
    <source>
        <dbReference type="ARBA" id="ARBA00022839"/>
    </source>
</evidence>
<dbReference type="PhylomeDB" id="A7RY54"/>
<keyword evidence="14" id="KW-1185">Reference proteome</keyword>
<dbReference type="OMA" id="DECNFIC"/>
<keyword evidence="7" id="KW-0539">Nucleus</keyword>